<accession>A0A7R8WYC8</accession>
<proteinExistence type="predicted"/>
<organism evidence="2">
    <name type="scientific">Darwinula stevensoni</name>
    <dbReference type="NCBI Taxonomy" id="69355"/>
    <lineage>
        <taxon>Eukaryota</taxon>
        <taxon>Metazoa</taxon>
        <taxon>Ecdysozoa</taxon>
        <taxon>Arthropoda</taxon>
        <taxon>Crustacea</taxon>
        <taxon>Oligostraca</taxon>
        <taxon>Ostracoda</taxon>
        <taxon>Podocopa</taxon>
        <taxon>Podocopida</taxon>
        <taxon>Darwinulocopina</taxon>
        <taxon>Darwinuloidea</taxon>
        <taxon>Darwinulidae</taxon>
        <taxon>Darwinula</taxon>
    </lineage>
</organism>
<dbReference type="EMBL" id="CAJPEV010000035">
    <property type="protein sequence ID" value="CAG0879210.1"/>
    <property type="molecule type" value="Genomic_DNA"/>
</dbReference>
<feature type="domain" description="EF-hand" evidence="1">
    <location>
        <begin position="76"/>
        <end position="111"/>
    </location>
</feature>
<dbReference type="OrthoDB" id="10260307at2759"/>
<dbReference type="EMBL" id="LR899552">
    <property type="protein sequence ID" value="CAD7240471.1"/>
    <property type="molecule type" value="Genomic_DNA"/>
</dbReference>
<dbReference type="InterPro" id="IPR011992">
    <property type="entry name" value="EF-hand-dom_pair"/>
</dbReference>
<name>A0A7R8WYC8_9CRUS</name>
<dbReference type="InterPro" id="IPR002048">
    <property type="entry name" value="EF_hand_dom"/>
</dbReference>
<gene>
    <name evidence="2" type="ORF">DSTB1V02_LOCUS494</name>
</gene>
<keyword evidence="3" id="KW-1185">Reference proteome</keyword>
<dbReference type="GO" id="GO:0005509">
    <property type="term" value="F:calcium ion binding"/>
    <property type="evidence" value="ECO:0007669"/>
    <property type="project" value="InterPro"/>
</dbReference>
<sequence length="152" mass="17118">QRITAAFLVFDEENIKAVDSREVAVIVRSLGCCPSESEMTSILLELEDQETPGSVHLERFLPIMTRIIAENRFLPVEPGKMLQAFKTLDAEGKGYLRKEEISGIMASQGEAFSSQEMEEMLSAALSHDDETIDYEHYVKILAVDRDDILYDS</sequence>
<dbReference type="PANTHER" id="PTHR46763:SF1">
    <property type="entry name" value="DYNEIN REGULATORY COMPLEX PROTEIN 8"/>
    <property type="match status" value="1"/>
</dbReference>
<dbReference type="PROSITE" id="PS50222">
    <property type="entry name" value="EF_HAND_2"/>
    <property type="match status" value="1"/>
</dbReference>
<dbReference type="Gene3D" id="1.10.238.10">
    <property type="entry name" value="EF-hand"/>
    <property type="match status" value="2"/>
</dbReference>
<evidence type="ECO:0000313" key="2">
    <source>
        <dbReference type="EMBL" id="CAD7240471.1"/>
    </source>
</evidence>
<evidence type="ECO:0000259" key="1">
    <source>
        <dbReference type="PROSITE" id="PS50222"/>
    </source>
</evidence>
<dbReference type="FunFam" id="1.10.238.10:FF:000001">
    <property type="entry name" value="Calmodulin 1"/>
    <property type="match status" value="1"/>
</dbReference>
<dbReference type="SUPFAM" id="SSF47473">
    <property type="entry name" value="EF-hand"/>
    <property type="match status" value="1"/>
</dbReference>
<dbReference type="Proteomes" id="UP000677054">
    <property type="component" value="Unassembled WGS sequence"/>
</dbReference>
<protein>
    <recommendedName>
        <fullName evidence="1">EF-hand domain-containing protein</fullName>
    </recommendedName>
</protein>
<dbReference type="AlphaFoldDB" id="A0A7R8WYC8"/>
<evidence type="ECO:0000313" key="3">
    <source>
        <dbReference type="Proteomes" id="UP000677054"/>
    </source>
</evidence>
<dbReference type="PANTHER" id="PTHR46763">
    <property type="entry name" value="DYNEIN REGULATORY COMPLEX PROTEIN 8"/>
    <property type="match status" value="1"/>
</dbReference>
<feature type="non-terminal residue" evidence="2">
    <location>
        <position position="1"/>
    </location>
</feature>
<reference evidence="2" key="1">
    <citation type="submission" date="2020-11" db="EMBL/GenBank/DDBJ databases">
        <authorList>
            <person name="Tran Van P."/>
        </authorList>
    </citation>
    <scope>NUCLEOTIDE SEQUENCE</scope>
</reference>